<evidence type="ECO:0000259" key="4">
    <source>
        <dbReference type="Pfam" id="PF18840"/>
    </source>
</evidence>
<name>B1V6K1_CLOPF</name>
<dbReference type="Pfam" id="PF08401">
    <property type="entry name" value="ArdcN"/>
    <property type="match status" value="1"/>
</dbReference>
<dbReference type="InterPro" id="IPR041045">
    <property type="entry name" value="LPD25"/>
</dbReference>
<dbReference type="AlphaFoldDB" id="B1V6K1"/>
<feature type="coiled-coil region" evidence="1">
    <location>
        <begin position="724"/>
        <end position="755"/>
    </location>
</feature>
<evidence type="ECO:0000259" key="2">
    <source>
        <dbReference type="Pfam" id="PF06114"/>
    </source>
</evidence>
<evidence type="ECO:0000313" key="5">
    <source>
        <dbReference type="EMBL" id="EDT70563.1"/>
    </source>
</evidence>
<evidence type="ECO:0000256" key="1">
    <source>
        <dbReference type="SAM" id="Coils"/>
    </source>
</evidence>
<feature type="domain" description="N-terminal" evidence="3">
    <location>
        <begin position="40"/>
        <end position="122"/>
    </location>
</feature>
<accession>B1V6K1</accession>
<dbReference type="RefSeq" id="WP_003476065.1">
    <property type="nucleotide sequence ID" value="NZ_ABOO01000047.1"/>
</dbReference>
<feature type="domain" description="IrrE N-terminal-like" evidence="2">
    <location>
        <begin position="186"/>
        <end position="284"/>
    </location>
</feature>
<keyword evidence="1" id="KW-0175">Coiled coil</keyword>
<sequence>MAYKKKEYKSSKSQEEKRKEIDLLVKQANEKIDKVFSSPNDLKEYLSFMAKFHNYSYKNSILIEEQFRGAVAVGSFAFWKEKGYSVNKSEKGIKILVPTKLGDRFIAEDGTIKLISKASEKEKQLIKSGDLETLEGAIKFKQGYVFDVSQTNIPASELPKIFPNKWLEGDVKNYKAFYKSLEDVASKIGVKIIEPKSELGLVKGVSYTLTREVTLNPRNSELQNVKTLIHELAHAKLHTVETRDNYTKAEKEFQAEMVALSVSSYFGINTEEYSLRYLSEWTKNATFKDKEKLLKEVSTTVKEYVEIMEDSLNAERELTKENELVNSLSDKNIKNESELNLEMEGEMDFENEKFIEIKDENIKDFLRTDKVIIHEISKSELEELVDNNKSFIWFKTEKGSEVNSDIFTSENHVIAVKEKGTYQDVYVRKNYDLENLIYVDDKKNLYKVKNNENEGEINMRNLEKENLINDLVENVSKLDTAKANIKPYFDKEFDIEKIKKEIESKGIEQVADDLNVFSLYYGVEEERNYTVMEFKEYLNDKFVDEIKKEIAIEKINSIMLEKDEMLDELNEYSNNLEDKSFLDKVFDSLDKYLEKVKNAIENVKEIFNDEKNREEKSINEMVQEENKVYQSELIANHFNDLELSEVGKEKWITDYFNENKVQDKVRDNLVKQEAFLELLENKIYADYAVDFWKNQIECFGKDEASNYYGNYYDNDLSEEDKKLNKETEKRMETEFNELNESLKKKEIELSNFDKQLNDFVETVEKNINKFEKVFNIEYNNKSEIEINTNEILNSDIEKMEVLKDRIDKENRLGRDQSKDCRIDYGILKTFSERFNEKVELLDKLGINHARIEKIDKEEIVKYSEKAKFPEVGEVKIFKSESMYFKENQILPFNEANKLFEREEAHIRDLKKEYEKKGEYYPYEKVKGEIKINDNVDFEFRYDIGDGEFYNLADLLERELSNTNHQYAVKDFLIEKGVRENDKEEKGINDIVSNLNYEKEEELER</sequence>
<dbReference type="Pfam" id="PF18840">
    <property type="entry name" value="LPD25"/>
    <property type="match status" value="1"/>
</dbReference>
<organism evidence="5 6">
    <name type="scientific">Clostridium perfringens D str. JGS1721</name>
    <dbReference type="NCBI Taxonomy" id="488537"/>
    <lineage>
        <taxon>Bacteria</taxon>
        <taxon>Bacillati</taxon>
        <taxon>Bacillota</taxon>
        <taxon>Clostridia</taxon>
        <taxon>Eubacteriales</taxon>
        <taxon>Clostridiaceae</taxon>
        <taxon>Clostridium</taxon>
    </lineage>
</organism>
<protein>
    <submittedName>
        <fullName evidence="5">Uncharacterized protein</fullName>
    </submittedName>
</protein>
<comment type="caution">
    <text evidence="5">The sequence shown here is derived from an EMBL/GenBank/DDBJ whole genome shotgun (WGS) entry which is preliminary data.</text>
</comment>
<dbReference type="Pfam" id="PF06114">
    <property type="entry name" value="Peptidase_M78"/>
    <property type="match status" value="1"/>
</dbReference>
<dbReference type="InterPro" id="IPR010359">
    <property type="entry name" value="IrrE_HExxH"/>
</dbReference>
<feature type="domain" description="Large polyvalent protein associated" evidence="4">
    <location>
        <begin position="874"/>
        <end position="959"/>
    </location>
</feature>
<evidence type="ECO:0000259" key="3">
    <source>
        <dbReference type="Pfam" id="PF08401"/>
    </source>
</evidence>
<dbReference type="GO" id="GO:0003697">
    <property type="term" value="F:single-stranded DNA binding"/>
    <property type="evidence" value="ECO:0007669"/>
    <property type="project" value="InterPro"/>
</dbReference>
<gene>
    <name evidence="5" type="ORF">CJD_A0406</name>
</gene>
<evidence type="ECO:0000313" key="6">
    <source>
        <dbReference type="Proteomes" id="UP000003188"/>
    </source>
</evidence>
<dbReference type="Proteomes" id="UP000003188">
    <property type="component" value="Unassembled WGS sequence"/>
</dbReference>
<proteinExistence type="predicted"/>
<dbReference type="EMBL" id="ABOO01000047">
    <property type="protein sequence ID" value="EDT70563.1"/>
    <property type="molecule type" value="Genomic_DNA"/>
</dbReference>
<reference evidence="5 6" key="1">
    <citation type="submission" date="2008-03" db="EMBL/GenBank/DDBJ databases">
        <authorList>
            <person name="Paulsen I."/>
            <person name="Sebastian Y."/>
        </authorList>
    </citation>
    <scope>NUCLEOTIDE SEQUENCE [LARGE SCALE GENOMIC DNA]</scope>
    <source>
        <strain evidence="6">D str. JGS1721</strain>
    </source>
</reference>
<dbReference type="InterPro" id="IPR013610">
    <property type="entry name" value="ArdC_N"/>
</dbReference>
<feature type="coiled-coil region" evidence="1">
    <location>
        <begin position="555"/>
        <end position="624"/>
    </location>
</feature>